<dbReference type="InterPro" id="IPR019999">
    <property type="entry name" value="Anth_synth_I-like"/>
</dbReference>
<feature type="domain" description="Chorismate-utilising enzyme C-terminal" evidence="3">
    <location>
        <begin position="191"/>
        <end position="444"/>
    </location>
</feature>
<dbReference type="AlphaFoldDB" id="A0A4R3MQL4"/>
<evidence type="ECO:0000259" key="3">
    <source>
        <dbReference type="Pfam" id="PF00425"/>
    </source>
</evidence>
<protein>
    <recommendedName>
        <fullName evidence="1">aminodeoxychorismate synthase</fullName>
        <ecNumber evidence="1">2.6.1.85</ecNumber>
    </recommendedName>
</protein>
<feature type="domain" description="Anthranilate synthase component I N-terminal" evidence="4">
    <location>
        <begin position="18"/>
        <end position="147"/>
    </location>
</feature>
<dbReference type="RefSeq" id="WP_132978585.1">
    <property type="nucleotide sequence ID" value="NZ_SMAO01000013.1"/>
</dbReference>
<gene>
    <name evidence="5" type="ORF">EDC35_11311</name>
</gene>
<evidence type="ECO:0000313" key="5">
    <source>
        <dbReference type="EMBL" id="TCT18193.1"/>
    </source>
</evidence>
<proteinExistence type="predicted"/>
<keyword evidence="6" id="KW-1185">Reference proteome</keyword>
<dbReference type="Pfam" id="PF04715">
    <property type="entry name" value="Anth_synt_I_N"/>
    <property type="match status" value="1"/>
</dbReference>
<comment type="caution">
    <text evidence="5">The sequence shown here is derived from an EMBL/GenBank/DDBJ whole genome shotgun (WGS) entry which is preliminary data.</text>
</comment>
<dbReference type="InterPro" id="IPR005801">
    <property type="entry name" value="ADC_synthase"/>
</dbReference>
<dbReference type="PRINTS" id="PR00095">
    <property type="entry name" value="ANTSNTHASEI"/>
</dbReference>
<sequence>MPFPVTCEIPYRPDSAGLFAALRTASWPVFLDSGRPLSIQGRYDILTADPVRTLVTRGAWTEIRTADGVRISADDPFALLAEALGPVRPACHGLPFAGGAIGYFGYDLARRLLPLPNLAQDAENLPEMAVGIYDWALVVDHVDRRTRLVAPDASSLSARADQLAAVLAGRPEAPGGGSFRVLDRVRPNMSHERYLQSIARIKAYLHAGDCYQVNLARRFAAPAVGDPWPAYRLLRTLNAAPFGAYLETPDWQILCSSPELFLYVRDGEVETRPIKGTCPRSPDADADRRLANALRLSPKDRAENLMIVDLLRNDLGQVCATGSVQAPRLFAIETFARVHHLVSTVTGRLAAGRTAVDLLRACFPGGSITGAPKRRAMEIIEELEPHRRGVYCGSIGYLGFDGAMQTNITIRTLVQSAGIIRLWAGGGIVADSDPESEYRETCHKAGPLLDLLARNAAGMSANRAKISA</sequence>
<evidence type="ECO:0000256" key="1">
    <source>
        <dbReference type="ARBA" id="ARBA00013139"/>
    </source>
</evidence>
<dbReference type="SUPFAM" id="SSF56322">
    <property type="entry name" value="ADC synthase"/>
    <property type="match status" value="1"/>
</dbReference>
<evidence type="ECO:0000259" key="4">
    <source>
        <dbReference type="Pfam" id="PF04715"/>
    </source>
</evidence>
<accession>A0A4R3MQL4</accession>
<dbReference type="InterPro" id="IPR015890">
    <property type="entry name" value="Chorismate_C"/>
</dbReference>
<name>A0A4R3MQL4_9GAMM</name>
<reference evidence="5 6" key="1">
    <citation type="submission" date="2019-03" db="EMBL/GenBank/DDBJ databases">
        <title>Genomic Encyclopedia of Type Strains, Phase IV (KMG-IV): sequencing the most valuable type-strain genomes for metagenomic binning, comparative biology and taxonomic classification.</title>
        <authorList>
            <person name="Goeker M."/>
        </authorList>
    </citation>
    <scope>NUCLEOTIDE SEQUENCE [LARGE SCALE GENOMIC DNA]</scope>
    <source>
        <strain evidence="5 6">DSM 13587</strain>
    </source>
</reference>
<dbReference type="PANTHER" id="PTHR11236:SF50">
    <property type="entry name" value="AMINODEOXYCHORISMATE SYNTHASE COMPONENT 1"/>
    <property type="match status" value="1"/>
</dbReference>
<dbReference type="Proteomes" id="UP000295717">
    <property type="component" value="Unassembled WGS sequence"/>
</dbReference>
<evidence type="ECO:0000256" key="2">
    <source>
        <dbReference type="ARBA" id="ARBA00022679"/>
    </source>
</evidence>
<dbReference type="Pfam" id="PF00425">
    <property type="entry name" value="Chorismate_bind"/>
    <property type="match status" value="1"/>
</dbReference>
<dbReference type="EMBL" id="SMAO01000013">
    <property type="protein sequence ID" value="TCT18193.1"/>
    <property type="molecule type" value="Genomic_DNA"/>
</dbReference>
<dbReference type="PANTHER" id="PTHR11236">
    <property type="entry name" value="AMINOBENZOATE/ANTHRANILATE SYNTHASE"/>
    <property type="match status" value="1"/>
</dbReference>
<dbReference type="Gene3D" id="3.60.120.10">
    <property type="entry name" value="Anthranilate synthase"/>
    <property type="match status" value="1"/>
</dbReference>
<dbReference type="NCBIfam" id="TIGR00553">
    <property type="entry name" value="pabB"/>
    <property type="match status" value="1"/>
</dbReference>
<dbReference type="OrthoDB" id="9803598at2"/>
<keyword evidence="2" id="KW-0808">Transferase</keyword>
<dbReference type="GO" id="GO:0046820">
    <property type="term" value="F:4-amino-4-deoxychorismate synthase activity"/>
    <property type="evidence" value="ECO:0007669"/>
    <property type="project" value="UniProtKB-EC"/>
</dbReference>
<dbReference type="GO" id="GO:0009396">
    <property type="term" value="P:folic acid-containing compound biosynthetic process"/>
    <property type="evidence" value="ECO:0007669"/>
    <property type="project" value="InterPro"/>
</dbReference>
<evidence type="ECO:0000313" key="6">
    <source>
        <dbReference type="Proteomes" id="UP000295717"/>
    </source>
</evidence>
<dbReference type="GO" id="GO:0000162">
    <property type="term" value="P:L-tryptophan biosynthetic process"/>
    <property type="evidence" value="ECO:0007669"/>
    <property type="project" value="TreeGrafter"/>
</dbReference>
<dbReference type="InterPro" id="IPR006805">
    <property type="entry name" value="Anth_synth_I_N"/>
</dbReference>
<dbReference type="InterPro" id="IPR005802">
    <property type="entry name" value="ADC_synth_comp_1"/>
</dbReference>
<organism evidence="5 6">
    <name type="scientific">Thiobaca trueperi</name>
    <dbReference type="NCBI Taxonomy" id="127458"/>
    <lineage>
        <taxon>Bacteria</taxon>
        <taxon>Pseudomonadati</taxon>
        <taxon>Pseudomonadota</taxon>
        <taxon>Gammaproteobacteria</taxon>
        <taxon>Chromatiales</taxon>
        <taxon>Chromatiaceae</taxon>
        <taxon>Thiobaca</taxon>
    </lineage>
</organism>
<dbReference type="EC" id="2.6.1.85" evidence="1"/>